<comment type="function">
    <text evidence="11">Catalytic subunit of DNA primase, an RNA polymerase that catalyzes the synthesis of short RNA molecules used as primers for DNA polymerase during DNA replication. The small subunit contains the primase catalytic core and has DNA synthesis activity on its own. Binding to the large subunit stabilizes and modulates the activity, increasing the rate of DNA synthesis while decreasing the length of the DNA fragments, and conferring RNA synthesis capability. The DNA polymerase activity may enable DNA primase to also catalyze primer extension after primer synthesis. May also play a role in DNA repair.</text>
</comment>
<dbReference type="GO" id="GO:0003899">
    <property type="term" value="F:DNA-directed RNA polymerase activity"/>
    <property type="evidence" value="ECO:0007669"/>
    <property type="project" value="UniProtKB-UniRule"/>
</dbReference>
<comment type="similarity">
    <text evidence="1 11 12">Belongs to the eukaryotic-type primase small subunit family.</text>
</comment>
<feature type="active site" evidence="11">
    <location>
        <position position="275"/>
    </location>
</feature>
<evidence type="ECO:0000256" key="7">
    <source>
        <dbReference type="ARBA" id="ARBA00022723"/>
    </source>
</evidence>
<reference evidence="14 15" key="1">
    <citation type="submission" date="2018-10" db="EMBL/GenBank/DDBJ databases">
        <title>Co-occurring genomic capacity for anaerobic methane metabolism and dissimilatory sulfite reduction discovered in the Korarchaeota.</title>
        <authorList>
            <person name="Mckay L.J."/>
            <person name="Dlakic M."/>
            <person name="Fields M.W."/>
            <person name="Delmont T.O."/>
            <person name="Eren A.M."/>
            <person name="Jay Z.J."/>
            <person name="Klingelsmith K.B."/>
            <person name="Rusch D.B."/>
            <person name="Inskeep W.P."/>
        </authorList>
    </citation>
    <scope>NUCLEOTIDE SEQUENCE [LARGE SCALE GENOMIC DNA]</scope>
    <source>
        <strain evidence="14 15">WS</strain>
    </source>
</reference>
<evidence type="ECO:0000313" key="15">
    <source>
        <dbReference type="Proteomes" id="UP000278149"/>
    </source>
</evidence>
<keyword evidence="7 11" id="KW-0479">Metal-binding</keyword>
<organism evidence="14 15">
    <name type="scientific">Candidatus Korarchaeum cryptofilum</name>
    <dbReference type="NCBI Taxonomy" id="498846"/>
    <lineage>
        <taxon>Archaea</taxon>
        <taxon>Thermoproteota</taxon>
        <taxon>Candidatus Korarchaeia</taxon>
        <taxon>Candidatus Korarchaeales</taxon>
        <taxon>Candidatus Korarchaeaceae</taxon>
        <taxon>Candidatus Korarchaeum</taxon>
    </lineage>
</organism>
<evidence type="ECO:0000313" key="14">
    <source>
        <dbReference type="EMBL" id="RSN70030.1"/>
    </source>
</evidence>
<evidence type="ECO:0000256" key="9">
    <source>
        <dbReference type="ARBA" id="ARBA00023163"/>
    </source>
</evidence>
<comment type="subunit">
    <text evidence="11">Heterodimer of a small subunit (PriS) and a large subunit (PriL).</text>
</comment>
<evidence type="ECO:0000256" key="5">
    <source>
        <dbReference type="ARBA" id="ARBA00022695"/>
    </source>
</evidence>
<feature type="active site" evidence="11">
    <location>
        <position position="102"/>
    </location>
</feature>
<evidence type="ECO:0000256" key="8">
    <source>
        <dbReference type="ARBA" id="ARBA00022842"/>
    </source>
</evidence>
<dbReference type="AlphaFoldDB" id="A0A429G894"/>
<keyword evidence="8 11" id="KW-0460">Magnesium</keyword>
<keyword evidence="6 11" id="KW-0235">DNA replication</keyword>
<keyword evidence="3 11" id="KW-0639">Primosome</keyword>
<dbReference type="GO" id="GO:0000428">
    <property type="term" value="C:DNA-directed RNA polymerase complex"/>
    <property type="evidence" value="ECO:0007669"/>
    <property type="project" value="UniProtKB-KW"/>
</dbReference>
<dbReference type="GO" id="GO:0006269">
    <property type="term" value="P:DNA replication, synthesis of primer"/>
    <property type="evidence" value="ECO:0007669"/>
    <property type="project" value="UniProtKB-UniRule"/>
</dbReference>
<dbReference type="GO" id="GO:1990077">
    <property type="term" value="C:primosome complex"/>
    <property type="evidence" value="ECO:0007669"/>
    <property type="project" value="UniProtKB-KW"/>
</dbReference>
<proteinExistence type="inferred from homology"/>
<keyword evidence="2 11" id="KW-0240">DNA-directed RNA polymerase</keyword>
<gene>
    <name evidence="11" type="primary">priS</name>
    <name evidence="14" type="ORF">D9Q81_01570</name>
</gene>
<dbReference type="Gene3D" id="3.90.920.10">
    <property type="entry name" value="DNA primase, PRIM domain"/>
    <property type="match status" value="1"/>
</dbReference>
<dbReference type="InterPro" id="IPR023639">
    <property type="entry name" value="DNA_primase_ssu_PriS"/>
</dbReference>
<keyword evidence="9 11" id="KW-0804">Transcription</keyword>
<evidence type="ECO:0000256" key="2">
    <source>
        <dbReference type="ARBA" id="ARBA00022478"/>
    </source>
</evidence>
<comment type="function">
    <text evidence="13">RNA polymerase that catalyzes the synthesis of short RNA molecules used as primers for DNA polymerase during DNA replication.</text>
</comment>
<evidence type="ECO:0000256" key="4">
    <source>
        <dbReference type="ARBA" id="ARBA00022679"/>
    </source>
</evidence>
<dbReference type="EMBL" id="RCOR01000014">
    <property type="protein sequence ID" value="RSN70030.1"/>
    <property type="molecule type" value="Genomic_DNA"/>
</dbReference>
<dbReference type="PANTHER" id="PTHR10536">
    <property type="entry name" value="DNA PRIMASE SMALL SUBUNIT"/>
    <property type="match status" value="1"/>
</dbReference>
<dbReference type="SUPFAM" id="SSF56747">
    <property type="entry name" value="Prim-pol domain"/>
    <property type="match status" value="1"/>
</dbReference>
<evidence type="ECO:0000256" key="3">
    <source>
        <dbReference type="ARBA" id="ARBA00022515"/>
    </source>
</evidence>
<keyword evidence="10 11" id="KW-0464">Manganese</keyword>
<evidence type="ECO:0000256" key="13">
    <source>
        <dbReference type="RuleBase" id="RU004224"/>
    </source>
</evidence>
<sequence length="379" mass="43981">MGPLPRGLREEEGLIEELFRSYYRSMRGAIYVKDVAKREFMFRGFDGKVRRHISFKDLEELRRHLIYEPPLDAYYSVSLYERPEAEMEDKGRIKADLLFDIDSSDLRDEGCERGSIWRCKNCGKSGMGLSPQRCPNCGSDRMEVNHWLNERCIEVSREEVRKLIDVLTQDFGVDPDWILIAYTGNRGFHVRVTEGPLTLLGKEERREIAQYVMASGLDISSFIIPDGRGFRIDRRNGHVARALKYIGEPRVSSRDRRRMEELLKSSIERVRVKVDWMVTMDTGRLTRIPNSLHGKTGFRALSLTLDEYRRMNPFKDAIGLPAEPEMKVRIKMKVPAFRMRDESFGPYEEGEERILPAYAAVFLILRGRADPVEGNYLEV</sequence>
<feature type="active site" evidence="11">
    <location>
        <position position="100"/>
    </location>
</feature>
<evidence type="ECO:0000256" key="12">
    <source>
        <dbReference type="RuleBase" id="RU003514"/>
    </source>
</evidence>
<dbReference type="HAMAP" id="MF_00700">
    <property type="entry name" value="DNA_primase_sml_arc"/>
    <property type="match status" value="1"/>
</dbReference>
<dbReference type="InterPro" id="IPR002755">
    <property type="entry name" value="DNA_primase_S"/>
</dbReference>
<keyword evidence="4 11" id="KW-0808">Transferase</keyword>
<evidence type="ECO:0000256" key="10">
    <source>
        <dbReference type="ARBA" id="ARBA00023211"/>
    </source>
</evidence>
<comment type="cofactor">
    <cofactor evidence="11">
        <name>Mg(2+)</name>
        <dbReference type="ChEBI" id="CHEBI:18420"/>
    </cofactor>
    <cofactor evidence="11">
        <name>Mn(2+)</name>
        <dbReference type="ChEBI" id="CHEBI:29035"/>
    </cofactor>
</comment>
<evidence type="ECO:0000256" key="11">
    <source>
        <dbReference type="HAMAP-Rule" id="MF_00700"/>
    </source>
</evidence>
<dbReference type="GO" id="GO:0046872">
    <property type="term" value="F:metal ion binding"/>
    <property type="evidence" value="ECO:0007669"/>
    <property type="project" value="UniProtKB-KW"/>
</dbReference>
<name>A0A429G894_9CREN</name>
<dbReference type="Proteomes" id="UP000278149">
    <property type="component" value="Unassembled WGS sequence"/>
</dbReference>
<evidence type="ECO:0000256" key="1">
    <source>
        <dbReference type="ARBA" id="ARBA00009762"/>
    </source>
</evidence>
<dbReference type="Pfam" id="PF01896">
    <property type="entry name" value="DNA_primase_S"/>
    <property type="match status" value="1"/>
</dbReference>
<protein>
    <recommendedName>
        <fullName evidence="11">DNA primase small subunit PriS</fullName>
        <ecNumber evidence="11">2.7.7.-</ecNumber>
    </recommendedName>
</protein>
<comment type="caution">
    <text evidence="14">The sequence shown here is derived from an EMBL/GenBank/DDBJ whole genome shotgun (WGS) entry which is preliminary data.</text>
</comment>
<keyword evidence="5 11" id="KW-0548">Nucleotidyltransferase</keyword>
<accession>A0A429G894</accession>
<evidence type="ECO:0000256" key="6">
    <source>
        <dbReference type="ARBA" id="ARBA00022705"/>
    </source>
</evidence>
<dbReference type="EC" id="2.7.7.-" evidence="11"/>